<dbReference type="InterPro" id="IPR017853">
    <property type="entry name" value="GH"/>
</dbReference>
<dbReference type="GO" id="GO:0004135">
    <property type="term" value="F:amylo-alpha-1,6-glucosidase activity"/>
    <property type="evidence" value="ECO:0007669"/>
    <property type="project" value="InterPro"/>
</dbReference>
<protein>
    <submittedName>
        <fullName evidence="6">Glycogen debranching protein GlgX</fullName>
    </submittedName>
</protein>
<dbReference type="InterPro" id="IPR013780">
    <property type="entry name" value="Glyco_hydro_b"/>
</dbReference>
<evidence type="ECO:0000256" key="4">
    <source>
        <dbReference type="SAM" id="MobiDB-lite"/>
    </source>
</evidence>
<dbReference type="InterPro" id="IPR044505">
    <property type="entry name" value="GlgX_Isoamylase_N_E_set"/>
</dbReference>
<name>A0A7D5NCF3_9PROT</name>
<evidence type="ECO:0000313" key="6">
    <source>
        <dbReference type="EMBL" id="QLH50870.1"/>
    </source>
</evidence>
<dbReference type="PANTHER" id="PTHR43002">
    <property type="entry name" value="GLYCOGEN DEBRANCHING ENZYME"/>
    <property type="match status" value="1"/>
</dbReference>
<dbReference type="SUPFAM" id="SSF51445">
    <property type="entry name" value="(Trans)glycosidases"/>
    <property type="match status" value="1"/>
</dbReference>
<keyword evidence="3" id="KW-0326">Glycosidase</keyword>
<dbReference type="EMBL" id="CP058708">
    <property type="protein sequence ID" value="QLH50870.1"/>
    <property type="molecule type" value="Genomic_DNA"/>
</dbReference>
<keyword evidence="2" id="KW-0378">Hydrolase</keyword>
<organism evidence="6 7">
    <name type="scientific">Candidatus Accumulibacter cognatus</name>
    <dbReference type="NCBI Taxonomy" id="2954383"/>
    <lineage>
        <taxon>Bacteria</taxon>
        <taxon>Pseudomonadati</taxon>
        <taxon>Pseudomonadota</taxon>
        <taxon>Betaproteobacteria</taxon>
        <taxon>Candidatus Accumulibacter</taxon>
    </lineage>
</organism>
<reference evidence="6 7" key="1">
    <citation type="journal article" date="2019" name="Microbiome">
        <title>Annotated bacterial chromosomes from frame-shift-corrected long-read metagenomic data.</title>
        <authorList>
            <person name="Arumugam K."/>
            <person name="Bagci C."/>
            <person name="Bessarab I."/>
            <person name="Beier S."/>
            <person name="Buchfink B."/>
            <person name="Gorska A."/>
            <person name="Qiu G."/>
            <person name="Huson D.H."/>
            <person name="Williams R.B.H."/>
        </authorList>
    </citation>
    <scope>NUCLEOTIDE SEQUENCE [LARGE SCALE GENOMIC DNA]</scope>
    <source>
        <strain evidence="6">SSA1</strain>
    </source>
</reference>
<dbReference type="SUPFAM" id="SSF51011">
    <property type="entry name" value="Glycosyl hydrolase domain"/>
    <property type="match status" value="1"/>
</dbReference>
<dbReference type="SMART" id="SM00642">
    <property type="entry name" value="Aamy"/>
    <property type="match status" value="1"/>
</dbReference>
<dbReference type="CDD" id="cd02856">
    <property type="entry name" value="E_set_GDE_Isoamylase_N"/>
    <property type="match status" value="1"/>
</dbReference>
<evidence type="ECO:0000313" key="7">
    <source>
        <dbReference type="Proteomes" id="UP000509684"/>
    </source>
</evidence>
<feature type="domain" description="Glycosyl hydrolase family 13 catalytic" evidence="5">
    <location>
        <begin position="134"/>
        <end position="560"/>
    </location>
</feature>
<feature type="region of interest" description="Disordered" evidence="4">
    <location>
        <begin position="461"/>
        <end position="487"/>
    </location>
</feature>
<dbReference type="GO" id="GO:0005980">
    <property type="term" value="P:glycogen catabolic process"/>
    <property type="evidence" value="ECO:0007669"/>
    <property type="project" value="InterPro"/>
</dbReference>
<sequence>MDPVSDRADLEAGRPWPLGASWDGHGVNFALFSAHAARVELCVFDADGMRTLPLRECSDEIWHGYLAGAGPGLRYAYRVHGPEAPDPNGHGHHGHRQGHRFDSRRFLLDPYAREVAGRFSWRTQSDQGNCLTACVVDEAFDWEGDVPPATALADTVLYEAHVKGCSRQHPGVPEVLRGTYAGLATPAMIEHFQRLGVTAINLLPVCHFLDEKHLANKGLVNYWGYNSLAFFAPEPRYAARIGGQSVIAEFKTMVRSLHTAGLEVILDVVFNHTAETDEAGPTLSFRGIDNLSYYLLPPGHLNHYENFTGCGNTLNLAHPRVLQMVMDALRYWVGIMHVDGFRFDLAATLTRDSAFLAAVRQDPLLQRVKLIAEPWDIGPDGYRLGRFLPGWSEWNDRFRDDVRAFWLTHQAGVGQLAQRLAGSREVFGVNGRAPQAGTNFITAHDGFTLRDLVSYQKKHNELNGEDNRDGHGHNHSSNCGEEGVSTDPAVLERRRRLQRALLATLMLSQGVPMLQSGDEIGRTQAGNNNAYCQDNAMTWLDWKNADAELTDFVAGLIGLRRRFPQLRQRRWLTGEMTVEGQPDVLWWHPAGRPMDYADWESKKLGTFGLQLAPDRTDLGHSQDRETFLLCLINRDDNQTSFLLPAGVWQQICDSSAQAPFAPHTRTISTPVAARSVQILSRS</sequence>
<dbReference type="Pfam" id="PF02922">
    <property type="entry name" value="CBM_48"/>
    <property type="match status" value="1"/>
</dbReference>
<dbReference type="InterPro" id="IPR011837">
    <property type="entry name" value="Glycogen_debranch_GlgX"/>
</dbReference>
<dbReference type="Gene3D" id="2.60.40.1180">
    <property type="entry name" value="Golgi alpha-mannosidase II"/>
    <property type="match status" value="1"/>
</dbReference>
<evidence type="ECO:0000256" key="2">
    <source>
        <dbReference type="ARBA" id="ARBA00022801"/>
    </source>
</evidence>
<dbReference type="Gene3D" id="3.20.20.80">
    <property type="entry name" value="Glycosidases"/>
    <property type="match status" value="1"/>
</dbReference>
<dbReference type="CDD" id="cd11326">
    <property type="entry name" value="AmyAc_Glg_debranch"/>
    <property type="match status" value="1"/>
</dbReference>
<dbReference type="InterPro" id="IPR006047">
    <property type="entry name" value="GH13_cat_dom"/>
</dbReference>
<comment type="similarity">
    <text evidence="1">Belongs to the glycosyl hydrolase 13 family.</text>
</comment>
<dbReference type="Gene3D" id="2.60.40.10">
    <property type="entry name" value="Immunoglobulins"/>
    <property type="match status" value="1"/>
</dbReference>
<accession>A0A7D5NCF3</accession>
<dbReference type="NCBIfam" id="TIGR02100">
    <property type="entry name" value="glgX_debranch"/>
    <property type="match status" value="1"/>
</dbReference>
<dbReference type="AlphaFoldDB" id="A0A7D5NCF3"/>
<dbReference type="InterPro" id="IPR013783">
    <property type="entry name" value="Ig-like_fold"/>
</dbReference>
<dbReference type="KEGG" id="acog:HWD57_14515"/>
<dbReference type="InterPro" id="IPR004193">
    <property type="entry name" value="Glyco_hydro_13_N"/>
</dbReference>
<gene>
    <name evidence="6" type="primary">glgX</name>
    <name evidence="6" type="ORF">HWD57_14515</name>
</gene>
<proteinExistence type="inferred from homology"/>
<feature type="compositionally biased region" description="Basic and acidic residues" evidence="4">
    <location>
        <begin position="461"/>
        <end position="472"/>
    </location>
</feature>
<dbReference type="SUPFAM" id="SSF81296">
    <property type="entry name" value="E set domains"/>
    <property type="match status" value="1"/>
</dbReference>
<dbReference type="Proteomes" id="UP000509684">
    <property type="component" value="Chromosome"/>
</dbReference>
<evidence type="ECO:0000256" key="3">
    <source>
        <dbReference type="ARBA" id="ARBA00023295"/>
    </source>
</evidence>
<dbReference type="InterPro" id="IPR014756">
    <property type="entry name" value="Ig_E-set"/>
</dbReference>
<evidence type="ECO:0000256" key="1">
    <source>
        <dbReference type="ARBA" id="ARBA00008061"/>
    </source>
</evidence>
<evidence type="ECO:0000259" key="5">
    <source>
        <dbReference type="SMART" id="SM00642"/>
    </source>
</evidence>